<gene>
    <name evidence="1" type="ORF">LCL61_05250</name>
</gene>
<name>A0ACD5B6Q4_9PSEU</name>
<organism evidence="1 2">
    <name type="scientific">Amycolatopsis coloradensis</name>
    <dbReference type="NCBI Taxonomy" id="76021"/>
    <lineage>
        <taxon>Bacteria</taxon>
        <taxon>Bacillati</taxon>
        <taxon>Actinomycetota</taxon>
        <taxon>Actinomycetes</taxon>
        <taxon>Pseudonocardiales</taxon>
        <taxon>Pseudonocardiaceae</taxon>
        <taxon>Amycolatopsis</taxon>
    </lineage>
</organism>
<reference evidence="1" key="1">
    <citation type="submission" date="2023-10" db="EMBL/GenBank/DDBJ databases">
        <title>Whole genome sequencing of actinobacterial strain Amycolatopsis sp. (BCA-696) identifies the underlying plant growth-promoting genes.</title>
        <authorList>
            <person name="Gandham P."/>
            <person name="Vadla N."/>
            <person name="Saji A."/>
            <person name="Srinivas V."/>
            <person name="Ruperao P."/>
            <person name="Selvanayagam S."/>
            <person name="Saxena R.K."/>
            <person name="Rathore A."/>
            <person name="Gopalakrishnan S."/>
            <person name="Thakur V."/>
        </authorList>
    </citation>
    <scope>NUCLEOTIDE SEQUENCE</scope>
    <source>
        <strain evidence="1">BCA-696</strain>
    </source>
</reference>
<dbReference type="Proteomes" id="UP001456344">
    <property type="component" value="Chromosome"/>
</dbReference>
<proteinExistence type="predicted"/>
<sequence length="172" mass="17770">MNIRSKIAAVAVLAVAAGTLGATQATAAPSSGSVGSVVLGSAGGPLTFPGFEGDPVRFDFAAFGEPGKSSGRFHVNHLTKDGKPFADFEGKVDCVSSEGDLAVLTGVIERADIPGFPVNLVGRRVGFSVRDVPRGHDRIGWSWAYAGFEQDVLPCTAPVPFFATSTGGYVVR</sequence>
<evidence type="ECO:0000313" key="1">
    <source>
        <dbReference type="EMBL" id="WYW14954.1"/>
    </source>
</evidence>
<protein>
    <submittedName>
        <fullName evidence="1">Uncharacterized protein</fullName>
    </submittedName>
</protein>
<keyword evidence="2" id="KW-1185">Reference proteome</keyword>
<dbReference type="EMBL" id="CP150484">
    <property type="protein sequence ID" value="WYW14954.1"/>
    <property type="molecule type" value="Genomic_DNA"/>
</dbReference>
<accession>A0ACD5B6Q4</accession>
<evidence type="ECO:0000313" key="2">
    <source>
        <dbReference type="Proteomes" id="UP001456344"/>
    </source>
</evidence>